<gene>
    <name evidence="2" type="ORF">LJ656_26575</name>
</gene>
<evidence type="ECO:0000259" key="1">
    <source>
        <dbReference type="PROSITE" id="PS50995"/>
    </source>
</evidence>
<name>A0ABS8K2N2_9BURK</name>
<dbReference type="Gene3D" id="1.10.10.10">
    <property type="entry name" value="Winged helix-like DNA-binding domain superfamily/Winged helix DNA-binding domain"/>
    <property type="match status" value="1"/>
</dbReference>
<dbReference type="RefSeq" id="WP_230512507.1">
    <property type="nucleotide sequence ID" value="NZ_JAJITD010000016.1"/>
</dbReference>
<dbReference type="Proteomes" id="UP001431019">
    <property type="component" value="Unassembled WGS sequence"/>
</dbReference>
<dbReference type="InterPro" id="IPR039422">
    <property type="entry name" value="MarR/SlyA-like"/>
</dbReference>
<dbReference type="EMBL" id="JAJITD010000016">
    <property type="protein sequence ID" value="MCC8396159.1"/>
    <property type="molecule type" value="Genomic_DNA"/>
</dbReference>
<dbReference type="SUPFAM" id="SSF46785">
    <property type="entry name" value="Winged helix' DNA-binding domain"/>
    <property type="match status" value="1"/>
</dbReference>
<dbReference type="PANTHER" id="PTHR33164">
    <property type="entry name" value="TRANSCRIPTIONAL REGULATOR, MARR FAMILY"/>
    <property type="match status" value="1"/>
</dbReference>
<dbReference type="PROSITE" id="PS50995">
    <property type="entry name" value="HTH_MARR_2"/>
    <property type="match status" value="1"/>
</dbReference>
<organism evidence="2 3">
    <name type="scientific">Paraburkholderia sejongensis</name>
    <dbReference type="NCBI Taxonomy" id="2886946"/>
    <lineage>
        <taxon>Bacteria</taxon>
        <taxon>Pseudomonadati</taxon>
        <taxon>Pseudomonadota</taxon>
        <taxon>Betaproteobacteria</taxon>
        <taxon>Burkholderiales</taxon>
        <taxon>Burkholderiaceae</taxon>
        <taxon>Paraburkholderia</taxon>
    </lineage>
</organism>
<dbReference type="Pfam" id="PF01047">
    <property type="entry name" value="MarR"/>
    <property type="match status" value="1"/>
</dbReference>
<evidence type="ECO:0000313" key="3">
    <source>
        <dbReference type="Proteomes" id="UP001431019"/>
    </source>
</evidence>
<keyword evidence="3" id="KW-1185">Reference proteome</keyword>
<proteinExistence type="predicted"/>
<dbReference type="InterPro" id="IPR000835">
    <property type="entry name" value="HTH_MarR-typ"/>
</dbReference>
<feature type="domain" description="HTH marR-type" evidence="1">
    <location>
        <begin position="17"/>
        <end position="146"/>
    </location>
</feature>
<dbReference type="PANTHER" id="PTHR33164:SF95">
    <property type="entry name" value="TRANSCRIPTIONAL REGULATOR"/>
    <property type="match status" value="1"/>
</dbReference>
<dbReference type="InterPro" id="IPR036388">
    <property type="entry name" value="WH-like_DNA-bd_sf"/>
</dbReference>
<reference evidence="2 3" key="1">
    <citation type="submission" date="2021-11" db="EMBL/GenBank/DDBJ databases">
        <authorList>
            <person name="Oh E.-T."/>
            <person name="Kim S.-B."/>
        </authorList>
    </citation>
    <scope>NUCLEOTIDE SEQUENCE [LARGE SCALE GENOMIC DNA]</scope>
    <source>
        <strain evidence="2 3">MMS20-SJTR3</strain>
    </source>
</reference>
<comment type="caution">
    <text evidence="2">The sequence shown here is derived from an EMBL/GenBank/DDBJ whole genome shotgun (WGS) entry which is preliminary data.</text>
</comment>
<evidence type="ECO:0000313" key="2">
    <source>
        <dbReference type="EMBL" id="MCC8396159.1"/>
    </source>
</evidence>
<sequence>MATSTETSPSAISIDLYDQPGHLIRRAHQISVSMFHDLVGREVTPVQYAVLRMLQELPGLDQVTLAQRVGLDTSTTADIAVRLEAKGWIVRELLPRRQRRLLLTPAGQELLDQLIPGVSALNHELLDGMGEEDAQDLLRLLRKFVHLNNDQSRAPLRSASDEAKAQ</sequence>
<protein>
    <submittedName>
        <fullName evidence="2">MarR family transcriptional regulator</fullName>
    </submittedName>
</protein>
<dbReference type="InterPro" id="IPR036390">
    <property type="entry name" value="WH_DNA-bd_sf"/>
</dbReference>
<dbReference type="SMART" id="SM00347">
    <property type="entry name" value="HTH_MARR"/>
    <property type="match status" value="1"/>
</dbReference>
<accession>A0ABS8K2N2</accession>
<dbReference type="PRINTS" id="PR00598">
    <property type="entry name" value="HTHMARR"/>
</dbReference>